<proteinExistence type="predicted"/>
<organism evidence="6 7">
    <name type="scientific">Nocardia fluminea</name>
    <dbReference type="NCBI Taxonomy" id="134984"/>
    <lineage>
        <taxon>Bacteria</taxon>
        <taxon>Bacillati</taxon>
        <taxon>Actinomycetota</taxon>
        <taxon>Actinomycetes</taxon>
        <taxon>Mycobacteriales</taxon>
        <taxon>Nocardiaceae</taxon>
        <taxon>Nocardia</taxon>
    </lineage>
</organism>
<evidence type="ECO:0000259" key="5">
    <source>
        <dbReference type="PROSITE" id="PS50977"/>
    </source>
</evidence>
<dbReference type="AlphaFoldDB" id="A0A2N3WX42"/>
<evidence type="ECO:0000256" key="4">
    <source>
        <dbReference type="PROSITE-ProRule" id="PRU00335"/>
    </source>
</evidence>
<dbReference type="GO" id="GO:0003700">
    <property type="term" value="F:DNA-binding transcription factor activity"/>
    <property type="evidence" value="ECO:0007669"/>
    <property type="project" value="TreeGrafter"/>
</dbReference>
<feature type="DNA-binding region" description="H-T-H motif" evidence="4">
    <location>
        <begin position="35"/>
        <end position="54"/>
    </location>
</feature>
<comment type="caution">
    <text evidence="6">The sequence shown here is derived from an EMBL/GenBank/DDBJ whole genome shotgun (WGS) entry which is preliminary data.</text>
</comment>
<accession>A0A2N3WX42</accession>
<keyword evidence="7" id="KW-1185">Reference proteome</keyword>
<keyword evidence="3" id="KW-0804">Transcription</keyword>
<dbReference type="SUPFAM" id="SSF48498">
    <property type="entry name" value="Tetracyclin repressor-like, C-terminal domain"/>
    <property type="match status" value="1"/>
</dbReference>
<dbReference type="InterPro" id="IPR001647">
    <property type="entry name" value="HTH_TetR"/>
</dbReference>
<name>A0A2N3WX42_9NOCA</name>
<dbReference type="PANTHER" id="PTHR30055:SF234">
    <property type="entry name" value="HTH-TYPE TRANSCRIPTIONAL REGULATOR BETI"/>
    <property type="match status" value="1"/>
</dbReference>
<keyword evidence="2 4" id="KW-0238">DNA-binding</keyword>
<evidence type="ECO:0000256" key="2">
    <source>
        <dbReference type="ARBA" id="ARBA00023125"/>
    </source>
</evidence>
<gene>
    <name evidence="6" type="ORF">ATK86_0481</name>
</gene>
<evidence type="ECO:0000256" key="1">
    <source>
        <dbReference type="ARBA" id="ARBA00023015"/>
    </source>
</evidence>
<evidence type="ECO:0000256" key="3">
    <source>
        <dbReference type="ARBA" id="ARBA00023163"/>
    </source>
</evidence>
<dbReference type="InterPro" id="IPR050109">
    <property type="entry name" value="HTH-type_TetR-like_transc_reg"/>
</dbReference>
<dbReference type="EMBL" id="PJMW01000001">
    <property type="protein sequence ID" value="PKV98462.1"/>
    <property type="molecule type" value="Genomic_DNA"/>
</dbReference>
<evidence type="ECO:0000313" key="7">
    <source>
        <dbReference type="Proteomes" id="UP000233766"/>
    </source>
</evidence>
<dbReference type="SUPFAM" id="SSF46689">
    <property type="entry name" value="Homeodomain-like"/>
    <property type="match status" value="1"/>
</dbReference>
<dbReference type="PROSITE" id="PS50977">
    <property type="entry name" value="HTH_TETR_2"/>
    <property type="match status" value="1"/>
</dbReference>
<dbReference type="RefSeq" id="WP_101462920.1">
    <property type="nucleotide sequence ID" value="NZ_PJMW01000001.1"/>
</dbReference>
<dbReference type="InterPro" id="IPR036271">
    <property type="entry name" value="Tet_transcr_reg_TetR-rel_C_sf"/>
</dbReference>
<dbReference type="Proteomes" id="UP000233766">
    <property type="component" value="Unassembled WGS sequence"/>
</dbReference>
<evidence type="ECO:0000313" key="6">
    <source>
        <dbReference type="EMBL" id="PKV98462.1"/>
    </source>
</evidence>
<protein>
    <submittedName>
        <fullName evidence="6">TetR family transcriptional regulator</fullName>
    </submittedName>
</protein>
<dbReference type="InterPro" id="IPR009057">
    <property type="entry name" value="Homeodomain-like_sf"/>
</dbReference>
<dbReference type="OrthoDB" id="9802498at2"/>
<dbReference type="Pfam" id="PF00440">
    <property type="entry name" value="TetR_N"/>
    <property type="match status" value="1"/>
</dbReference>
<keyword evidence="1" id="KW-0805">Transcription regulation</keyword>
<reference evidence="6 7" key="1">
    <citation type="submission" date="2017-12" db="EMBL/GenBank/DDBJ databases">
        <title>Sequencing the genomes of 1000 Actinobacteria strains.</title>
        <authorList>
            <person name="Klenk H.-P."/>
        </authorList>
    </citation>
    <scope>NUCLEOTIDE SEQUENCE [LARGE SCALE GENOMIC DNA]</scope>
    <source>
        <strain evidence="6 7">DSM 44489</strain>
    </source>
</reference>
<feature type="domain" description="HTH tetR-type" evidence="5">
    <location>
        <begin position="12"/>
        <end position="72"/>
    </location>
</feature>
<dbReference type="GO" id="GO:0000976">
    <property type="term" value="F:transcription cis-regulatory region binding"/>
    <property type="evidence" value="ECO:0007669"/>
    <property type="project" value="TreeGrafter"/>
</dbReference>
<dbReference type="PANTHER" id="PTHR30055">
    <property type="entry name" value="HTH-TYPE TRANSCRIPTIONAL REGULATOR RUTR"/>
    <property type="match status" value="1"/>
</dbReference>
<sequence>MTLEAPTDRRKRRTHTAVLDAAQVLFLREGYRGTTIDMLAAEADVAVSSIYANFREGKADVYAALAWRIATRHAEAMSAPTGDASSPRDEVAAVYDRYVRFHRDNPLALRILALTDVDISESELAAKAKTRIDGVLGELVESFAAAVRRGGSDVEARALVMVSWAAVNGAYSLYQRRMVDRSTLDVMLGIARADLLSHVGGRDEA</sequence>
<dbReference type="Gene3D" id="1.10.357.10">
    <property type="entry name" value="Tetracycline Repressor, domain 2"/>
    <property type="match status" value="1"/>
</dbReference>